<protein>
    <submittedName>
        <fullName evidence="1">Uncharacterized protein</fullName>
    </submittedName>
</protein>
<organism evidence="1 2">
    <name type="scientific">Liparis tanakae</name>
    <name type="common">Tanaka's snailfish</name>
    <dbReference type="NCBI Taxonomy" id="230148"/>
    <lineage>
        <taxon>Eukaryota</taxon>
        <taxon>Metazoa</taxon>
        <taxon>Chordata</taxon>
        <taxon>Craniata</taxon>
        <taxon>Vertebrata</taxon>
        <taxon>Euteleostomi</taxon>
        <taxon>Actinopterygii</taxon>
        <taxon>Neopterygii</taxon>
        <taxon>Teleostei</taxon>
        <taxon>Neoteleostei</taxon>
        <taxon>Acanthomorphata</taxon>
        <taxon>Eupercaria</taxon>
        <taxon>Perciformes</taxon>
        <taxon>Cottioidei</taxon>
        <taxon>Cottales</taxon>
        <taxon>Liparidae</taxon>
        <taxon>Liparis</taxon>
    </lineage>
</organism>
<proteinExistence type="predicted"/>
<comment type="caution">
    <text evidence="1">The sequence shown here is derived from an EMBL/GenBank/DDBJ whole genome shotgun (WGS) entry which is preliminary data.</text>
</comment>
<dbReference type="Proteomes" id="UP000314294">
    <property type="component" value="Unassembled WGS sequence"/>
</dbReference>
<evidence type="ECO:0000313" key="2">
    <source>
        <dbReference type="Proteomes" id="UP000314294"/>
    </source>
</evidence>
<keyword evidence="2" id="KW-1185">Reference proteome</keyword>
<evidence type="ECO:0000313" key="1">
    <source>
        <dbReference type="EMBL" id="TNN41083.1"/>
    </source>
</evidence>
<dbReference type="AlphaFoldDB" id="A0A4Z2FJX7"/>
<reference evidence="1 2" key="1">
    <citation type="submission" date="2019-03" db="EMBL/GenBank/DDBJ databases">
        <title>First draft genome of Liparis tanakae, snailfish: a comprehensive survey of snailfish specific genes.</title>
        <authorList>
            <person name="Kim W."/>
            <person name="Song I."/>
            <person name="Jeong J.-H."/>
            <person name="Kim D."/>
            <person name="Kim S."/>
            <person name="Ryu S."/>
            <person name="Song J.Y."/>
            <person name="Lee S.K."/>
        </authorList>
    </citation>
    <scope>NUCLEOTIDE SEQUENCE [LARGE SCALE GENOMIC DNA]</scope>
    <source>
        <tissue evidence="1">Muscle</tissue>
    </source>
</reference>
<accession>A0A4Z2FJX7</accession>
<gene>
    <name evidence="1" type="ORF">EYF80_048747</name>
</gene>
<sequence length="139" mass="15770">MRQVGQVCCRWNQERRQLCGGKERRGVIQSAGRTDGHVELTWVTEAFSDCFVQHLSCRARDLPGVENRCLIYGRDARIQLPAVLSSNAVGCIPQASQWKHLRKSRSVKRATKRGEKSSLNTVNARHVSVTAYQERSMRC</sequence>
<name>A0A4Z2FJX7_9TELE</name>
<dbReference type="EMBL" id="SRLO01001136">
    <property type="protein sequence ID" value="TNN41083.1"/>
    <property type="molecule type" value="Genomic_DNA"/>
</dbReference>